<feature type="domain" description="Peptidase M12A" evidence="3">
    <location>
        <begin position="22"/>
        <end position="230"/>
    </location>
</feature>
<dbReference type="Gene3D" id="3.40.390.10">
    <property type="entry name" value="Collagenase (Catalytic Domain)"/>
    <property type="match status" value="1"/>
</dbReference>
<accession>A0ABP1QCS9</accession>
<feature type="signal peptide" evidence="2">
    <location>
        <begin position="1"/>
        <end position="23"/>
    </location>
</feature>
<evidence type="ECO:0000313" key="5">
    <source>
        <dbReference type="Proteomes" id="UP001642540"/>
    </source>
</evidence>
<evidence type="ECO:0000256" key="1">
    <source>
        <dbReference type="PROSITE-ProRule" id="PRU01211"/>
    </source>
</evidence>
<keyword evidence="2" id="KW-0645">Protease</keyword>
<dbReference type="EMBL" id="CAXLJM020000030">
    <property type="protein sequence ID" value="CAL8098578.1"/>
    <property type="molecule type" value="Genomic_DNA"/>
</dbReference>
<reference evidence="4 5" key="1">
    <citation type="submission" date="2024-08" db="EMBL/GenBank/DDBJ databases">
        <authorList>
            <person name="Cucini C."/>
            <person name="Frati F."/>
        </authorList>
    </citation>
    <scope>NUCLEOTIDE SEQUENCE [LARGE SCALE GENOMIC DNA]</scope>
</reference>
<dbReference type="InterPro" id="IPR024079">
    <property type="entry name" value="MetalloPept_cat_dom_sf"/>
</dbReference>
<dbReference type="PANTHER" id="PTHR10127">
    <property type="entry name" value="DISCOIDIN, CUB, EGF, LAMININ , AND ZINC METALLOPROTEASE DOMAIN CONTAINING"/>
    <property type="match status" value="1"/>
</dbReference>
<keyword evidence="2" id="KW-0378">Hydrolase</keyword>
<evidence type="ECO:0000259" key="3">
    <source>
        <dbReference type="PROSITE" id="PS51864"/>
    </source>
</evidence>
<comment type="cofactor">
    <cofactor evidence="2">
        <name>Zn(2+)</name>
        <dbReference type="ChEBI" id="CHEBI:29105"/>
    </cofactor>
    <text evidence="2">Binds 1 zinc ion per subunit.</text>
</comment>
<comment type="caution">
    <text evidence="1">Lacks conserved residue(s) required for the propagation of feature annotation.</text>
</comment>
<dbReference type="PANTHER" id="PTHR10127:SF850">
    <property type="entry name" value="METALLOENDOPEPTIDASE"/>
    <property type="match status" value="1"/>
</dbReference>
<keyword evidence="2" id="KW-0732">Signal</keyword>
<keyword evidence="2" id="KW-0482">Metalloprotease</keyword>
<name>A0ABP1QCS9_9HEXA</name>
<dbReference type="InterPro" id="IPR001506">
    <property type="entry name" value="Peptidase_M12A"/>
</dbReference>
<dbReference type="InterPro" id="IPR006026">
    <property type="entry name" value="Peptidase_Metallo"/>
</dbReference>
<sequence length="324" mass="37100">MYIKNKTIVFSISITLVSLSVSAIEKEIATADKLKWPNGTVPYQLDHEFDATQLGIILKAFELISNSTCVKFVQRINETDFIYVKLLPHQSICLSEKGRSSGKQMLFLGVTSKKDCVQHGIILHHLMRVLGFPYEHQRVDQNRYVEINRSNINRSRWKELQTLSKSNFVYNVDEEPYDIESLMHLNNFHHAINQATPSMISKHSPENELGQRKGLTQGDMQKIRNAYKCNNSGHFSNNELIQSNILSDFGYIFDSTESPLNSANASVVTDVDRDLNSSGLSRFNRWSNNYIYISRSDKTSFRFQILIVTIHLTQAGSLSYAYCR</sequence>
<dbReference type="PRINTS" id="PR00480">
    <property type="entry name" value="ASTACIN"/>
</dbReference>
<organism evidence="4 5">
    <name type="scientific">Orchesella dallaii</name>
    <dbReference type="NCBI Taxonomy" id="48710"/>
    <lineage>
        <taxon>Eukaryota</taxon>
        <taxon>Metazoa</taxon>
        <taxon>Ecdysozoa</taxon>
        <taxon>Arthropoda</taxon>
        <taxon>Hexapoda</taxon>
        <taxon>Collembola</taxon>
        <taxon>Entomobryomorpha</taxon>
        <taxon>Entomobryoidea</taxon>
        <taxon>Orchesellidae</taxon>
        <taxon>Orchesellinae</taxon>
        <taxon>Orchesella</taxon>
    </lineage>
</organism>
<dbReference type="Pfam" id="PF01400">
    <property type="entry name" value="Astacin"/>
    <property type="match status" value="1"/>
</dbReference>
<dbReference type="SUPFAM" id="SSF55486">
    <property type="entry name" value="Metalloproteases ('zincins'), catalytic domain"/>
    <property type="match status" value="1"/>
</dbReference>
<keyword evidence="2" id="KW-0479">Metal-binding</keyword>
<evidence type="ECO:0000256" key="2">
    <source>
        <dbReference type="RuleBase" id="RU361183"/>
    </source>
</evidence>
<feature type="chain" id="PRO_5045008998" description="Metalloendopeptidase" evidence="2">
    <location>
        <begin position="24"/>
        <end position="324"/>
    </location>
</feature>
<protein>
    <recommendedName>
        <fullName evidence="2">Metalloendopeptidase</fullName>
        <ecNumber evidence="2">3.4.24.-</ecNumber>
    </recommendedName>
</protein>
<dbReference type="SMART" id="SM00235">
    <property type="entry name" value="ZnMc"/>
    <property type="match status" value="1"/>
</dbReference>
<evidence type="ECO:0000313" key="4">
    <source>
        <dbReference type="EMBL" id="CAL8098578.1"/>
    </source>
</evidence>
<gene>
    <name evidence="4" type="ORF">ODALV1_LOCUS9980</name>
</gene>
<proteinExistence type="predicted"/>
<dbReference type="PROSITE" id="PS51864">
    <property type="entry name" value="ASTACIN"/>
    <property type="match status" value="1"/>
</dbReference>
<dbReference type="EC" id="3.4.24.-" evidence="2"/>
<keyword evidence="5" id="KW-1185">Reference proteome</keyword>
<dbReference type="Proteomes" id="UP001642540">
    <property type="component" value="Unassembled WGS sequence"/>
</dbReference>
<keyword evidence="2" id="KW-0862">Zinc</keyword>
<comment type="caution">
    <text evidence="4">The sequence shown here is derived from an EMBL/GenBank/DDBJ whole genome shotgun (WGS) entry which is preliminary data.</text>
</comment>